<dbReference type="PROSITE" id="PS51257">
    <property type="entry name" value="PROKAR_LIPOPROTEIN"/>
    <property type="match status" value="1"/>
</dbReference>
<evidence type="ECO:0000256" key="4">
    <source>
        <dbReference type="ARBA" id="ARBA00022764"/>
    </source>
</evidence>
<dbReference type="FunFam" id="3.30.1340.30:FF:000001">
    <property type="entry name" value="Molecular chaperone OsmY"/>
    <property type="match status" value="1"/>
</dbReference>
<evidence type="ECO:0000256" key="1">
    <source>
        <dbReference type="ARBA" id="ARBA00004418"/>
    </source>
</evidence>
<feature type="region of interest" description="Disordered" evidence="6">
    <location>
        <begin position="25"/>
        <end position="55"/>
    </location>
</feature>
<comment type="caution">
    <text evidence="9">The sequence shown here is derived from an EMBL/GenBank/DDBJ whole genome shotgun (WGS) entry which is preliminary data.</text>
</comment>
<proteinExistence type="predicted"/>
<dbReference type="InterPro" id="IPR014004">
    <property type="entry name" value="Transpt-assoc_nodulatn_dom_bac"/>
</dbReference>
<dbReference type="PROSITE" id="PS50914">
    <property type="entry name" value="BON"/>
    <property type="match status" value="1"/>
</dbReference>
<evidence type="ECO:0000256" key="2">
    <source>
        <dbReference type="ARBA" id="ARBA00022729"/>
    </source>
</evidence>
<protein>
    <recommendedName>
        <fullName evidence="5">Osmotically-inducible protein Y</fullName>
    </recommendedName>
</protein>
<keyword evidence="10" id="KW-1185">Reference proteome</keyword>
<evidence type="ECO:0000256" key="5">
    <source>
        <dbReference type="ARBA" id="ARBA00070588"/>
    </source>
</evidence>
<dbReference type="Pfam" id="PF04972">
    <property type="entry name" value="BON"/>
    <property type="match status" value="1"/>
</dbReference>
<dbReference type="OrthoDB" id="6238998at2"/>
<comment type="subcellular location">
    <subcellularLocation>
        <location evidence="1">Periplasm</location>
    </subcellularLocation>
</comment>
<evidence type="ECO:0000313" key="10">
    <source>
        <dbReference type="Proteomes" id="UP000287330"/>
    </source>
</evidence>
<evidence type="ECO:0000259" key="8">
    <source>
        <dbReference type="PROSITE" id="PS50914"/>
    </source>
</evidence>
<keyword evidence="3" id="KW-0677">Repeat</keyword>
<evidence type="ECO:0000256" key="3">
    <source>
        <dbReference type="ARBA" id="ARBA00022737"/>
    </source>
</evidence>
<keyword evidence="4" id="KW-0574">Periplasm</keyword>
<feature type="chain" id="PRO_5019502127" description="Osmotically-inducible protein Y" evidence="7">
    <location>
        <begin position="22"/>
        <end position="130"/>
    </location>
</feature>
<gene>
    <name evidence="9" type="ORF">CWE25_02940</name>
</gene>
<dbReference type="Proteomes" id="UP000287330">
    <property type="component" value="Unassembled WGS sequence"/>
</dbReference>
<feature type="compositionally biased region" description="Basic and acidic residues" evidence="6">
    <location>
        <begin position="28"/>
        <end position="55"/>
    </location>
</feature>
<reference evidence="10" key="1">
    <citation type="journal article" date="2018" name="Front. Microbiol.">
        <title>Genome-Based Analysis Reveals the Taxonomy and Diversity of the Family Idiomarinaceae.</title>
        <authorList>
            <person name="Liu Y."/>
            <person name="Lai Q."/>
            <person name="Shao Z."/>
        </authorList>
    </citation>
    <scope>NUCLEOTIDE SEQUENCE [LARGE SCALE GENOMIC DNA]</scope>
    <source>
        <strain evidence="10">F23</strain>
    </source>
</reference>
<feature type="signal peptide" evidence="7">
    <location>
        <begin position="1"/>
        <end position="21"/>
    </location>
</feature>
<dbReference type="EMBL" id="PIPV01000002">
    <property type="protein sequence ID" value="RUO57433.1"/>
    <property type="molecule type" value="Genomic_DNA"/>
</dbReference>
<name>A0A432Y926_9GAMM</name>
<dbReference type="AlphaFoldDB" id="A0A432Y926"/>
<organism evidence="9 10">
    <name type="scientific">Idiomarina fontislapidosi</name>
    <dbReference type="NCBI Taxonomy" id="263723"/>
    <lineage>
        <taxon>Bacteria</taxon>
        <taxon>Pseudomonadati</taxon>
        <taxon>Pseudomonadota</taxon>
        <taxon>Gammaproteobacteria</taxon>
        <taxon>Alteromonadales</taxon>
        <taxon>Idiomarinaceae</taxon>
        <taxon>Idiomarina</taxon>
    </lineage>
</organism>
<dbReference type="RefSeq" id="WP_110573534.1">
    <property type="nucleotide sequence ID" value="NZ_PIPV01000002.1"/>
</dbReference>
<sequence length="130" mass="13500">MASVKTLSLVSLMALASLSLAACSQDSAEDKTEQAMESAKDTADKMGDAAEQKMEEAGEYLSDSAITAKVKTALFDNGGLDSSKITVETRNKTVYLSGTVATENDAETAGQLAEGVEGVEDVENDIVVGN</sequence>
<dbReference type="GO" id="GO:0042597">
    <property type="term" value="C:periplasmic space"/>
    <property type="evidence" value="ECO:0007669"/>
    <property type="project" value="UniProtKB-SubCell"/>
</dbReference>
<dbReference type="PANTHER" id="PTHR34606">
    <property type="entry name" value="BON DOMAIN-CONTAINING PROTEIN"/>
    <property type="match status" value="1"/>
</dbReference>
<dbReference type="SMART" id="SM00749">
    <property type="entry name" value="BON"/>
    <property type="match status" value="1"/>
</dbReference>
<dbReference type="Gene3D" id="3.30.1340.30">
    <property type="match status" value="1"/>
</dbReference>
<feature type="domain" description="BON" evidence="8">
    <location>
        <begin position="62"/>
        <end position="130"/>
    </location>
</feature>
<evidence type="ECO:0000256" key="7">
    <source>
        <dbReference type="SAM" id="SignalP"/>
    </source>
</evidence>
<dbReference type="InterPro" id="IPR051686">
    <property type="entry name" value="Lipoprotein_DolP"/>
</dbReference>
<evidence type="ECO:0000313" key="9">
    <source>
        <dbReference type="EMBL" id="RUO57433.1"/>
    </source>
</evidence>
<keyword evidence="2 7" id="KW-0732">Signal</keyword>
<evidence type="ECO:0000256" key="6">
    <source>
        <dbReference type="SAM" id="MobiDB-lite"/>
    </source>
</evidence>
<dbReference type="InterPro" id="IPR007055">
    <property type="entry name" value="BON_dom"/>
</dbReference>
<dbReference type="PANTHER" id="PTHR34606:SF16">
    <property type="entry name" value="BON DOMAIN-CONTAINING PROTEIN"/>
    <property type="match status" value="1"/>
</dbReference>
<accession>A0A432Y926</accession>